<sequence length="74" mass="8386">MAIEIKGTIIDQCAHFNIFQAEHNGFSIIYRVWRNGKVEFKVTANLISSGIAKVESGILQDGKEYWIDVTKRGE</sequence>
<protein>
    <submittedName>
        <fullName evidence="1">Uncharacterized protein</fullName>
    </submittedName>
</protein>
<reference evidence="1" key="1">
    <citation type="submission" date="2016-04" db="EMBL/GenBank/DDBJ databases">
        <authorList>
            <person name="Evans L.H."/>
            <person name="Alamgir A."/>
            <person name="Owens N."/>
            <person name="Weber N.D."/>
            <person name="Virtaneva K."/>
            <person name="Barbian K."/>
            <person name="Babar A."/>
            <person name="Rosenke K."/>
        </authorList>
    </citation>
    <scope>NUCLEOTIDE SEQUENCE</scope>
    <source>
        <strain evidence="1">86-2</strain>
    </source>
</reference>
<proteinExistence type="predicted"/>
<accession>A0A212JWL0</accession>
<evidence type="ECO:0000313" key="1">
    <source>
        <dbReference type="EMBL" id="SBW03841.1"/>
    </source>
</evidence>
<dbReference type="RefSeq" id="WP_296950219.1">
    <property type="nucleotide sequence ID" value="NZ_LT599021.1"/>
</dbReference>
<dbReference type="EMBL" id="FLUL01000001">
    <property type="protein sequence ID" value="SBW03841.1"/>
    <property type="molecule type" value="Genomic_DNA"/>
</dbReference>
<organism evidence="1">
    <name type="scientific">uncultured Dysgonomonas sp</name>
    <dbReference type="NCBI Taxonomy" id="206096"/>
    <lineage>
        <taxon>Bacteria</taxon>
        <taxon>Pseudomonadati</taxon>
        <taxon>Bacteroidota</taxon>
        <taxon>Bacteroidia</taxon>
        <taxon>Bacteroidales</taxon>
        <taxon>Dysgonomonadaceae</taxon>
        <taxon>Dysgonomonas</taxon>
        <taxon>environmental samples</taxon>
    </lineage>
</organism>
<gene>
    <name evidence="1" type="ORF">KL86DYS2_12507</name>
</gene>
<name>A0A212JWL0_9BACT</name>
<dbReference type="AlphaFoldDB" id="A0A212JWL0"/>